<evidence type="ECO:0000313" key="1">
    <source>
        <dbReference type="EMBL" id="EAU32025.1"/>
    </source>
</evidence>
<dbReference type="VEuPathDB" id="FungiDB:ATEG_07763"/>
<dbReference type="RefSeq" id="XP_001216384.1">
    <property type="nucleotide sequence ID" value="XM_001216384.1"/>
</dbReference>
<dbReference type="OrthoDB" id="5396831at2759"/>
<dbReference type="Proteomes" id="UP000007963">
    <property type="component" value="Unassembled WGS sequence"/>
</dbReference>
<accession>Q0CEX1</accession>
<gene>
    <name evidence="1" type="ORF">ATEG_07763</name>
</gene>
<organism evidence="1 2">
    <name type="scientific">Aspergillus terreus (strain NIH 2624 / FGSC A1156)</name>
    <dbReference type="NCBI Taxonomy" id="341663"/>
    <lineage>
        <taxon>Eukaryota</taxon>
        <taxon>Fungi</taxon>
        <taxon>Dikarya</taxon>
        <taxon>Ascomycota</taxon>
        <taxon>Pezizomycotina</taxon>
        <taxon>Eurotiomycetes</taxon>
        <taxon>Eurotiomycetidae</taxon>
        <taxon>Eurotiales</taxon>
        <taxon>Aspergillaceae</taxon>
        <taxon>Aspergillus</taxon>
        <taxon>Aspergillus subgen. Circumdati</taxon>
    </lineage>
</organism>
<dbReference type="HOGENOM" id="CLU_1239900_0_0_1"/>
<dbReference type="STRING" id="341663.Q0CEX1"/>
<dbReference type="OMA" id="RCHIPEF"/>
<name>Q0CEX1_ASPTN</name>
<reference evidence="2" key="1">
    <citation type="submission" date="2005-09" db="EMBL/GenBank/DDBJ databases">
        <title>Annotation of the Aspergillus terreus NIH2624 genome.</title>
        <authorList>
            <person name="Birren B.W."/>
            <person name="Lander E.S."/>
            <person name="Galagan J.E."/>
            <person name="Nusbaum C."/>
            <person name="Devon K."/>
            <person name="Henn M."/>
            <person name="Ma L.-J."/>
            <person name="Jaffe D.B."/>
            <person name="Butler J."/>
            <person name="Alvarez P."/>
            <person name="Gnerre S."/>
            <person name="Grabherr M."/>
            <person name="Kleber M."/>
            <person name="Mauceli E.W."/>
            <person name="Brockman W."/>
            <person name="Rounsley S."/>
            <person name="Young S.K."/>
            <person name="LaButti K."/>
            <person name="Pushparaj V."/>
            <person name="DeCaprio D."/>
            <person name="Crawford M."/>
            <person name="Koehrsen M."/>
            <person name="Engels R."/>
            <person name="Montgomery P."/>
            <person name="Pearson M."/>
            <person name="Howarth C."/>
            <person name="Larson L."/>
            <person name="Luoma S."/>
            <person name="White J."/>
            <person name="Alvarado L."/>
            <person name="Kodira C.D."/>
            <person name="Zeng Q."/>
            <person name="Oleary S."/>
            <person name="Yandava C."/>
            <person name="Denning D.W."/>
            <person name="Nierman W.C."/>
            <person name="Milne T."/>
            <person name="Madden K."/>
        </authorList>
    </citation>
    <scope>NUCLEOTIDE SEQUENCE [LARGE SCALE GENOMIC DNA]</scope>
    <source>
        <strain evidence="2">NIH 2624 / FGSC A1156</strain>
    </source>
</reference>
<proteinExistence type="predicted"/>
<dbReference type="AlphaFoldDB" id="Q0CEX1"/>
<dbReference type="EMBL" id="CH476604">
    <property type="protein sequence ID" value="EAU32025.1"/>
    <property type="molecule type" value="Genomic_DNA"/>
</dbReference>
<sequence length="223" mass="25444">MERWATADQSFRDVRFRLSNNQTKSYYDRATTNPSPSSEILSQDSLEIQRFVCLAPANRDPHQKNYAHLLKILILLYIVQDGYMVHPFSFRTAGKSPTPQIPVFITSDDENSSPLAVEHLLATLFLRTADFRVVAMTRTGTALFTTEYNSLWYVLDGSSLETGLIHVVTFKPNGEIHNATQRRPFNLTQIMIFHIGNGWPLSVLIENNVGGRSWHNKPYVFQP</sequence>
<evidence type="ECO:0000313" key="2">
    <source>
        <dbReference type="Proteomes" id="UP000007963"/>
    </source>
</evidence>
<dbReference type="GeneID" id="4322650"/>
<protein>
    <submittedName>
        <fullName evidence="1">Uncharacterized protein</fullName>
    </submittedName>
</protein>